<dbReference type="PANTHER" id="PTHR28142">
    <property type="entry name" value="MITOCHONDRIAL INNER MEMBRANE I-AAA PROTEASE SUPERCOMPLEX SUBUNIT MGR3-RELATED"/>
    <property type="match status" value="1"/>
</dbReference>
<dbReference type="PANTHER" id="PTHR28142:SF1">
    <property type="entry name" value="MITOCHONDRIAL INNER MEMBRANE I-AAA PROTEASE SUPERCOMPLEX SUBUNIT MGR3-RELATED"/>
    <property type="match status" value="1"/>
</dbReference>
<dbReference type="GO" id="GO:0006515">
    <property type="term" value="P:protein quality control for misfolded or incompletely synthesized proteins"/>
    <property type="evidence" value="ECO:0007669"/>
    <property type="project" value="TreeGrafter"/>
</dbReference>
<dbReference type="GO" id="GO:0051787">
    <property type="term" value="F:misfolded protein binding"/>
    <property type="evidence" value="ECO:0007669"/>
    <property type="project" value="TreeGrafter"/>
</dbReference>
<protein>
    <recommendedName>
        <fullName evidence="4">Mitochondrial inner membrane i-AAA protease supercomplex subunit MGR3</fullName>
    </recommendedName>
</protein>
<dbReference type="AlphaFoldDB" id="A0AA35ITP6"/>
<name>A0AA35ITP6_SACMI</name>
<evidence type="ECO:0000256" key="1">
    <source>
        <dbReference type="SAM" id="Phobius"/>
    </source>
</evidence>
<gene>
    <name evidence="2" type="primary">SMKI13G2390</name>
    <name evidence="2" type="ORF">SMKI_13G2390</name>
</gene>
<dbReference type="InterPro" id="IPR040201">
    <property type="entry name" value="Mrg3-like"/>
</dbReference>
<evidence type="ECO:0000313" key="3">
    <source>
        <dbReference type="Proteomes" id="UP001161438"/>
    </source>
</evidence>
<keyword evidence="1" id="KW-0812">Transmembrane</keyword>
<evidence type="ECO:0000313" key="2">
    <source>
        <dbReference type="EMBL" id="CAI4035589.1"/>
    </source>
</evidence>
<reference evidence="2" key="1">
    <citation type="submission" date="2022-10" db="EMBL/GenBank/DDBJ databases">
        <authorList>
            <person name="Byrne P K."/>
        </authorList>
    </citation>
    <scope>NUCLEOTIDE SEQUENCE</scope>
    <source>
        <strain evidence="2">IFO1815</strain>
    </source>
</reference>
<organism evidence="2 3">
    <name type="scientific">Saccharomyces mikatae IFO 1815</name>
    <dbReference type="NCBI Taxonomy" id="226126"/>
    <lineage>
        <taxon>Eukaryota</taxon>
        <taxon>Fungi</taxon>
        <taxon>Dikarya</taxon>
        <taxon>Ascomycota</taxon>
        <taxon>Saccharomycotina</taxon>
        <taxon>Saccharomycetes</taxon>
        <taxon>Saccharomycetales</taxon>
        <taxon>Saccharomycetaceae</taxon>
        <taxon>Saccharomyces</taxon>
    </lineage>
</organism>
<dbReference type="CDD" id="cd24145">
    <property type="entry name" value="Mgr3-like"/>
    <property type="match status" value="1"/>
</dbReference>
<sequence length="501" mass="58011">MFPQGMRLSQRLHKKYIFASKALTWTTKPTNIRHLHDIRPPISNFSTQEPAPVSKFPANILSRASMAPKPNTEKKNRSVMYSFIGVSIVGFILWFRSNSKKQKLPFSAQKVWKEAIWQESDRMDFNYKEALRRYIEALETCDRSHVEPLSDDYTRIELKIAEMYEKLNMVDEAQTLYQELLCRFFEALNVPGKVDESERGEVLRKDLRILIKSLEINKDIESGKKRLLQHLLLAQEEILSKSPELKEFFENRKKKLSMIKDVNKDPNDDFKTFVSEENIKIDDQGYMILDLEKNSSAWEPFKEEFFTSRDLYTAYCLSSKDIAAALSCKITSVEWMVMADMPPGQILLSQANLGSLFYLQAEKLEADLNQLEQKKSEESDQELDMGTYIKAVRFVRKNRDLCLERAQKCFDSVISFAKRNRKIRFHVKDQLDPSVAQSIALSTYGMGVLSLHEGVLVKAEKLFKDSITMAKETDFNELLAEAEKELEKTAILKAARKENLN</sequence>
<dbReference type="GeneID" id="80920463"/>
<keyword evidence="1" id="KW-1133">Transmembrane helix</keyword>
<accession>A0AA35ITP6</accession>
<dbReference type="EMBL" id="OX365769">
    <property type="protein sequence ID" value="CAI4035589.1"/>
    <property type="molecule type" value="Genomic_DNA"/>
</dbReference>
<proteinExistence type="predicted"/>
<dbReference type="RefSeq" id="XP_056078709.1">
    <property type="nucleotide sequence ID" value="XM_056224830.1"/>
</dbReference>
<dbReference type="Proteomes" id="UP001161438">
    <property type="component" value="Chromosome 13"/>
</dbReference>
<feature type="transmembrane region" description="Helical" evidence="1">
    <location>
        <begin position="78"/>
        <end position="95"/>
    </location>
</feature>
<evidence type="ECO:0008006" key="4">
    <source>
        <dbReference type="Google" id="ProtNLM"/>
    </source>
</evidence>
<keyword evidence="1" id="KW-0472">Membrane</keyword>
<keyword evidence="3" id="KW-1185">Reference proteome</keyword>
<dbReference type="GO" id="GO:0031942">
    <property type="term" value="C:i-AAA complex"/>
    <property type="evidence" value="ECO:0007669"/>
    <property type="project" value="TreeGrafter"/>
</dbReference>